<dbReference type="Gene3D" id="1.10.8.270">
    <property type="entry name" value="putative rabgap domain of human tbc1 domain family member 14 like domains"/>
    <property type="match status" value="1"/>
</dbReference>
<evidence type="ECO:0000313" key="5">
    <source>
        <dbReference type="Proteomes" id="UP000716291"/>
    </source>
</evidence>
<evidence type="ECO:0000256" key="1">
    <source>
        <dbReference type="ARBA" id="ARBA00022468"/>
    </source>
</evidence>
<dbReference type="FunFam" id="1.10.8.270:FF:000001">
    <property type="entry name" value="TBC1 domain family member 1"/>
    <property type="match status" value="1"/>
</dbReference>
<evidence type="ECO:0000259" key="3">
    <source>
        <dbReference type="PROSITE" id="PS50086"/>
    </source>
</evidence>
<organism evidence="4 5">
    <name type="scientific">Rhizopus oryzae</name>
    <name type="common">Mucormycosis agent</name>
    <name type="synonym">Rhizopus arrhizus var. delemar</name>
    <dbReference type="NCBI Taxonomy" id="64495"/>
    <lineage>
        <taxon>Eukaryota</taxon>
        <taxon>Fungi</taxon>
        <taxon>Fungi incertae sedis</taxon>
        <taxon>Mucoromycota</taxon>
        <taxon>Mucoromycotina</taxon>
        <taxon>Mucoromycetes</taxon>
        <taxon>Mucorales</taxon>
        <taxon>Mucorineae</taxon>
        <taxon>Rhizopodaceae</taxon>
        <taxon>Rhizopus</taxon>
    </lineage>
</organism>
<dbReference type="Proteomes" id="UP000716291">
    <property type="component" value="Unassembled WGS sequence"/>
</dbReference>
<dbReference type="InterPro" id="IPR035969">
    <property type="entry name" value="Rab-GAP_TBC_sf"/>
</dbReference>
<dbReference type="SUPFAM" id="SSF47923">
    <property type="entry name" value="Ypt/Rab-GAP domain of gyp1p"/>
    <property type="match status" value="2"/>
</dbReference>
<name>A0A9P6XCR1_RHIOR</name>
<dbReference type="AlphaFoldDB" id="A0A9P6XCR1"/>
<dbReference type="PROSITE" id="PS50086">
    <property type="entry name" value="TBC_RABGAP"/>
    <property type="match status" value="1"/>
</dbReference>
<dbReference type="EMBL" id="JAANQT010000462">
    <property type="protein sequence ID" value="KAG1310797.1"/>
    <property type="molecule type" value="Genomic_DNA"/>
</dbReference>
<dbReference type="FunFam" id="1.10.472.80:FF:000027">
    <property type="entry name" value="GTPase activating protein (Evi5)"/>
    <property type="match status" value="1"/>
</dbReference>
<feature type="domain" description="Rab-GAP TBC" evidence="3">
    <location>
        <begin position="101"/>
        <end position="285"/>
    </location>
</feature>
<gene>
    <name evidence="4" type="ORF">G6F64_004286</name>
</gene>
<dbReference type="Pfam" id="PF23436">
    <property type="entry name" value="RabGap-TBC_2"/>
    <property type="match status" value="1"/>
</dbReference>
<dbReference type="InterPro" id="IPR000195">
    <property type="entry name" value="Rab-GAP-TBC_dom"/>
</dbReference>
<dbReference type="Gene3D" id="1.10.472.80">
    <property type="entry name" value="Ypt/Rab-GAP domain of gyp1p, domain 3"/>
    <property type="match status" value="1"/>
</dbReference>
<dbReference type="InterPro" id="IPR050302">
    <property type="entry name" value="Rab_GAP_TBC_domain"/>
</dbReference>
<accession>A0A9P6XCR1</accession>
<dbReference type="PANTHER" id="PTHR47219:SF9">
    <property type="entry name" value="GTPASE ACTIVATING PROTEIN AND CENTROSOME-ASSOCIATED, ISOFORM B"/>
    <property type="match status" value="1"/>
</dbReference>
<keyword evidence="2" id="KW-0175">Coiled coil</keyword>
<dbReference type="GO" id="GO:0031267">
    <property type="term" value="F:small GTPase binding"/>
    <property type="evidence" value="ECO:0007669"/>
    <property type="project" value="TreeGrafter"/>
</dbReference>
<evidence type="ECO:0000313" key="4">
    <source>
        <dbReference type="EMBL" id="KAG1310797.1"/>
    </source>
</evidence>
<dbReference type="OrthoDB" id="295078at2759"/>
<dbReference type="SMART" id="SM00164">
    <property type="entry name" value="TBC"/>
    <property type="match status" value="1"/>
</dbReference>
<keyword evidence="1" id="KW-0343">GTPase activation</keyword>
<protein>
    <recommendedName>
        <fullName evidence="3">Rab-GAP TBC domain-containing protein</fullName>
    </recommendedName>
</protein>
<dbReference type="Gene3D" id="1.10.10.750">
    <property type="entry name" value="Ypt/Rab-GAP domain of gyp1p, domain 1"/>
    <property type="match status" value="1"/>
</dbReference>
<reference evidence="4" key="1">
    <citation type="journal article" date="2020" name="Microb. Genom.">
        <title>Genetic diversity of clinical and environmental Mucorales isolates obtained from an investigation of mucormycosis cases among solid organ transplant recipients.</title>
        <authorList>
            <person name="Nguyen M.H."/>
            <person name="Kaul D."/>
            <person name="Muto C."/>
            <person name="Cheng S.J."/>
            <person name="Richter R.A."/>
            <person name="Bruno V.M."/>
            <person name="Liu G."/>
            <person name="Beyhan S."/>
            <person name="Sundermann A.J."/>
            <person name="Mounaud S."/>
            <person name="Pasculle A.W."/>
            <person name="Nierman W.C."/>
            <person name="Driscoll E."/>
            <person name="Cumbie R."/>
            <person name="Clancy C.J."/>
            <person name="Dupont C.L."/>
        </authorList>
    </citation>
    <scope>NUCLEOTIDE SEQUENCE</scope>
    <source>
        <strain evidence="4">GL11</strain>
    </source>
</reference>
<sequence length="500" mass="58067">MTTIVHSVINKENKSTTGAYINKQRIQSSSNTISDITFSDDDDSTCSFDSLLDDKLLLTPPLEETIEEQVDWEFWSKVISNFNQFSQSETKHLSTQIVQHGIPSALRGTVWPLLTKTGGDEGLQDVYIELLKQESVYEKAITRDLHRTFPHHPYFQSYQGQESLFNVVKAYSLYDPEVGYCQGLAFVAGPLLLNMPEEEAFDALVRLLQKYEIRGQFTPQLDLLILRLYQFDGLLQDYLPHIYRHFNEQGIRSNMYASQWFLTLFAYKFPLEIVYRIYDTLFAEGIHCLFRIGLALLAKNQVNILSLDFDHLVTFLKDDLLDVYDGHVTDLLHEACQIKIAKKRLEKLAKDFSIESIKADNEACLIASFKKQNKQLDQHYKTLFDQHQSVQREHAQVAEELDVKKKEWVRVSDENDALRHQANDLRRLIQTIPGTMESQSDLQTLCEQNQVLTEQHAQLQDQLADMENVLIEIKMKYALSESERERLNQRLIEVKKWMNS</sequence>
<proteinExistence type="predicted"/>
<dbReference type="PANTHER" id="PTHR47219">
    <property type="entry name" value="RAB GTPASE-ACTIVATING PROTEIN 1-LIKE"/>
    <property type="match status" value="1"/>
</dbReference>
<evidence type="ECO:0000256" key="2">
    <source>
        <dbReference type="SAM" id="Coils"/>
    </source>
</evidence>
<dbReference type="GO" id="GO:0005096">
    <property type="term" value="F:GTPase activator activity"/>
    <property type="evidence" value="ECO:0007669"/>
    <property type="project" value="UniProtKB-KW"/>
</dbReference>
<comment type="caution">
    <text evidence="4">The sequence shown here is derived from an EMBL/GenBank/DDBJ whole genome shotgun (WGS) entry which is preliminary data.</text>
</comment>
<keyword evidence="5" id="KW-1185">Reference proteome</keyword>
<feature type="coiled-coil region" evidence="2">
    <location>
        <begin position="442"/>
        <end position="476"/>
    </location>
</feature>